<evidence type="ECO:0000313" key="2">
    <source>
        <dbReference type="EMBL" id="AJE83344.1"/>
    </source>
</evidence>
<reference evidence="2 3" key="1">
    <citation type="submission" date="2015-01" db="EMBL/GenBank/DDBJ databases">
        <title>Enhanced salinomycin production by adjusting the supply of polyketide extender units in Streptomyce albus DSM 41398.</title>
        <authorList>
            <person name="Lu C."/>
        </authorList>
    </citation>
    <scope>NUCLEOTIDE SEQUENCE [LARGE SCALE GENOMIC DNA]</scope>
    <source>
        <strain evidence="3">ATCC 21838 / DSM 41398 / FERM P-419 / JCM 4703 / NBRC 107858</strain>
    </source>
</reference>
<evidence type="ECO:0000313" key="3">
    <source>
        <dbReference type="Proteomes" id="UP000031523"/>
    </source>
</evidence>
<dbReference type="Proteomes" id="UP000031523">
    <property type="component" value="Chromosome"/>
</dbReference>
<proteinExistence type="predicted"/>
<evidence type="ECO:0000256" key="1">
    <source>
        <dbReference type="SAM" id="MobiDB-lite"/>
    </source>
</evidence>
<accession>A0A0B5EP68</accession>
<sequence length="53" mass="5989">MHPRSRYLSGPNVTAFFGEPGLQRTAHMDQARPNAQPTWGFAEDLRAPRPTRP</sequence>
<feature type="region of interest" description="Disordered" evidence="1">
    <location>
        <begin position="29"/>
        <end position="53"/>
    </location>
</feature>
<organism evidence="2 3">
    <name type="scientific">Streptomyces albus (strain ATCC 21838 / DSM 41398 / FERM P-419 / JCM 4703 / NBRC 107858)</name>
    <dbReference type="NCBI Taxonomy" id="1081613"/>
    <lineage>
        <taxon>Bacteria</taxon>
        <taxon>Bacillati</taxon>
        <taxon>Actinomycetota</taxon>
        <taxon>Actinomycetes</taxon>
        <taxon>Kitasatosporales</taxon>
        <taxon>Streptomycetaceae</taxon>
        <taxon>Streptomyces</taxon>
    </lineage>
</organism>
<dbReference type="EMBL" id="CP010519">
    <property type="protein sequence ID" value="AJE83344.1"/>
    <property type="molecule type" value="Genomic_DNA"/>
</dbReference>
<keyword evidence="3" id="KW-1185">Reference proteome</keyword>
<protein>
    <submittedName>
        <fullName evidence="2">Uncharacterized protein</fullName>
    </submittedName>
</protein>
<name>A0A0B5EP68_STRA4</name>
<dbReference type="KEGG" id="sals:SLNWT_2968"/>
<gene>
    <name evidence="2" type="ORF">SLNWT_2968</name>
</gene>
<dbReference type="AlphaFoldDB" id="A0A0B5EP68"/>